<keyword evidence="3" id="KW-0067">ATP-binding</keyword>
<dbReference type="Pfam" id="PF00012">
    <property type="entry name" value="HSP70"/>
    <property type="match status" value="1"/>
</dbReference>
<evidence type="ECO:0000313" key="5">
    <source>
        <dbReference type="Proteomes" id="UP001186944"/>
    </source>
</evidence>
<dbReference type="InterPro" id="IPR043129">
    <property type="entry name" value="ATPase_NBD"/>
</dbReference>
<dbReference type="PANTHER" id="PTHR14187:SF5">
    <property type="entry name" value="HEAT SHOCK 70 KDA PROTEIN 12A"/>
    <property type="match status" value="1"/>
</dbReference>
<comment type="caution">
    <text evidence="4">The sequence shown here is derived from an EMBL/GenBank/DDBJ whole genome shotgun (WGS) entry which is preliminary data.</text>
</comment>
<sequence>MSFTWADQNGKLSSIKTSTCVLFDPDGQLHSVGYDAEEKYSELADEVEHTDWFFFRRFKMNLYKQKKFDRDSVLCADNGEEMNALVVFSAVIRYLKGHMKKECDKRMSDILDSEIKWVLTVPAIWTDSAKQFMREAAEKAGIDSHQLSLALEPEAAALFCRYSSIEKQGGEIIKMAAKTKYMVLDCGGGTVDITIHEVLGSKYIKEIYKANGGSWGGTTVDNAFWEILQEVLGGDVIDEFKSDHKYHEMEIINTFEIKKRYVDENTVKDIILSVPSALEDTVKKKHKKPIAKVLEANEKYNGKLKGGKGRLRISPDLFRSFFDYACTSIVGHLRDLLNSPQLESVDTILMVGGFSESPILQHAIKTSFSSIRVLVPHNASIAVLNGAVLCGHEPETVHSRVCRFTYGVEIALPFEDGVDKRSYRFKDTRNRTMCHKRFKVIVNEGDEVAIDSASTFQLIEVEGRDHFHFTLPVFVSENGCPRYTTECTKIGEVKIDSNDACTDDIRTFKVEMVFGYIESRVKVTDIKAKKSVSAKFDFLG</sequence>
<dbReference type="Proteomes" id="UP001186944">
    <property type="component" value="Unassembled WGS sequence"/>
</dbReference>
<reference evidence="4" key="1">
    <citation type="submission" date="2019-08" db="EMBL/GenBank/DDBJ databases">
        <title>The improved chromosome-level genome for the pearl oyster Pinctada fucata martensii using PacBio sequencing and Hi-C.</title>
        <authorList>
            <person name="Zheng Z."/>
        </authorList>
    </citation>
    <scope>NUCLEOTIDE SEQUENCE</scope>
    <source>
        <strain evidence="4">ZZ-2019</strain>
        <tissue evidence="4">Adductor muscle</tissue>
    </source>
</reference>
<gene>
    <name evidence="4" type="ORF">FSP39_016447</name>
</gene>
<evidence type="ECO:0000256" key="1">
    <source>
        <dbReference type="ARBA" id="ARBA00007381"/>
    </source>
</evidence>
<dbReference type="PANTHER" id="PTHR14187">
    <property type="entry name" value="ALPHA KINASE/ELONGATION FACTOR 2 KINASE"/>
    <property type="match status" value="1"/>
</dbReference>
<evidence type="ECO:0000313" key="4">
    <source>
        <dbReference type="EMBL" id="KAK3100215.1"/>
    </source>
</evidence>
<dbReference type="AlphaFoldDB" id="A0AA88YEV4"/>
<dbReference type="Gene3D" id="3.30.420.40">
    <property type="match status" value="2"/>
</dbReference>
<evidence type="ECO:0000256" key="3">
    <source>
        <dbReference type="ARBA" id="ARBA00022840"/>
    </source>
</evidence>
<dbReference type="SUPFAM" id="SSF53067">
    <property type="entry name" value="Actin-like ATPase domain"/>
    <property type="match status" value="2"/>
</dbReference>
<protein>
    <submittedName>
        <fullName evidence="4">Uncharacterized protein</fullName>
    </submittedName>
</protein>
<keyword evidence="2" id="KW-0547">Nucleotide-binding</keyword>
<keyword evidence="5" id="KW-1185">Reference proteome</keyword>
<evidence type="ECO:0000256" key="2">
    <source>
        <dbReference type="ARBA" id="ARBA00022741"/>
    </source>
</evidence>
<dbReference type="GO" id="GO:0005524">
    <property type="term" value="F:ATP binding"/>
    <property type="evidence" value="ECO:0007669"/>
    <property type="project" value="UniProtKB-KW"/>
</dbReference>
<accession>A0AA88YEV4</accession>
<comment type="similarity">
    <text evidence="1">Belongs to the heat shock protein 70 family.</text>
</comment>
<organism evidence="4 5">
    <name type="scientific">Pinctada imbricata</name>
    <name type="common">Atlantic pearl-oyster</name>
    <name type="synonym">Pinctada martensii</name>
    <dbReference type="NCBI Taxonomy" id="66713"/>
    <lineage>
        <taxon>Eukaryota</taxon>
        <taxon>Metazoa</taxon>
        <taxon>Spiralia</taxon>
        <taxon>Lophotrochozoa</taxon>
        <taxon>Mollusca</taxon>
        <taxon>Bivalvia</taxon>
        <taxon>Autobranchia</taxon>
        <taxon>Pteriomorphia</taxon>
        <taxon>Pterioida</taxon>
        <taxon>Pterioidea</taxon>
        <taxon>Pteriidae</taxon>
        <taxon>Pinctada</taxon>
    </lineage>
</organism>
<dbReference type="GO" id="GO:0140662">
    <property type="term" value="F:ATP-dependent protein folding chaperone"/>
    <property type="evidence" value="ECO:0007669"/>
    <property type="project" value="InterPro"/>
</dbReference>
<name>A0AA88YEV4_PINIB</name>
<dbReference type="InterPro" id="IPR013126">
    <property type="entry name" value="Hsp_70_fam"/>
</dbReference>
<proteinExistence type="inferred from homology"/>
<dbReference type="EMBL" id="VSWD01000006">
    <property type="protein sequence ID" value="KAK3100215.1"/>
    <property type="molecule type" value="Genomic_DNA"/>
</dbReference>
<dbReference type="CDD" id="cd10229">
    <property type="entry name" value="ASKHA_NBD_HSP70_HSPA12"/>
    <property type="match status" value="1"/>
</dbReference>